<accession>A0AAV9WYV4</accession>
<feature type="domain" description="Nephrocystin 3-like N-terminal" evidence="6">
    <location>
        <begin position="330"/>
        <end position="491"/>
    </location>
</feature>
<dbReference type="GO" id="GO:0009116">
    <property type="term" value="P:nucleoside metabolic process"/>
    <property type="evidence" value="ECO:0007669"/>
    <property type="project" value="InterPro"/>
</dbReference>
<evidence type="ECO:0000256" key="1">
    <source>
        <dbReference type="ARBA" id="ARBA00022737"/>
    </source>
</evidence>
<dbReference type="SUPFAM" id="SSF52540">
    <property type="entry name" value="P-loop containing nucleoside triphosphate hydrolases"/>
    <property type="match status" value="1"/>
</dbReference>
<proteinExistence type="predicted"/>
<feature type="repeat" description="ANK" evidence="3">
    <location>
        <begin position="845"/>
        <end position="877"/>
    </location>
</feature>
<feature type="repeat" description="ANK" evidence="3">
    <location>
        <begin position="1403"/>
        <end position="1435"/>
    </location>
</feature>
<feature type="repeat" description="ANK" evidence="3">
    <location>
        <begin position="1241"/>
        <end position="1273"/>
    </location>
</feature>
<reference evidence="7 8" key="1">
    <citation type="submission" date="2019-10" db="EMBL/GenBank/DDBJ databases">
        <authorList>
            <person name="Palmer J.M."/>
        </authorList>
    </citation>
    <scope>NUCLEOTIDE SEQUENCE [LARGE SCALE GENOMIC DNA]</scope>
    <source>
        <strain evidence="7 8">TWF694</strain>
    </source>
</reference>
<feature type="repeat" description="ANK" evidence="3">
    <location>
        <begin position="1274"/>
        <end position="1306"/>
    </location>
</feature>
<evidence type="ECO:0000259" key="4">
    <source>
        <dbReference type="Pfam" id="PF01048"/>
    </source>
</evidence>
<dbReference type="InterPro" id="IPR002110">
    <property type="entry name" value="Ankyrin_rpt"/>
</dbReference>
<dbReference type="GO" id="GO:0003824">
    <property type="term" value="F:catalytic activity"/>
    <property type="evidence" value="ECO:0007669"/>
    <property type="project" value="InterPro"/>
</dbReference>
<feature type="repeat" description="ANK" evidence="3">
    <location>
        <begin position="1107"/>
        <end position="1139"/>
    </location>
</feature>
<feature type="repeat" description="ANK" evidence="3">
    <location>
        <begin position="1080"/>
        <end position="1112"/>
    </location>
</feature>
<dbReference type="Gene3D" id="3.40.50.300">
    <property type="entry name" value="P-loop containing nucleotide triphosphate hydrolases"/>
    <property type="match status" value="1"/>
</dbReference>
<evidence type="ECO:0000256" key="3">
    <source>
        <dbReference type="PROSITE-ProRule" id="PRU00023"/>
    </source>
</evidence>
<dbReference type="PRINTS" id="PR01415">
    <property type="entry name" value="ANKYRIN"/>
</dbReference>
<dbReference type="SUPFAM" id="SSF48403">
    <property type="entry name" value="Ankyrin repeat"/>
    <property type="match status" value="2"/>
</dbReference>
<dbReference type="Gene3D" id="1.25.40.20">
    <property type="entry name" value="Ankyrin repeat-containing domain"/>
    <property type="match status" value="5"/>
</dbReference>
<dbReference type="InterPro" id="IPR056884">
    <property type="entry name" value="NPHP3-like_N"/>
</dbReference>
<keyword evidence="1" id="KW-0677">Repeat</keyword>
<dbReference type="PANTHER" id="PTHR24198:SF165">
    <property type="entry name" value="ANKYRIN REPEAT-CONTAINING PROTEIN-RELATED"/>
    <property type="match status" value="1"/>
</dbReference>
<dbReference type="Proteomes" id="UP001365542">
    <property type="component" value="Unassembled WGS sequence"/>
</dbReference>
<evidence type="ECO:0008006" key="9">
    <source>
        <dbReference type="Google" id="ProtNLM"/>
    </source>
</evidence>
<dbReference type="InterPro" id="IPR036770">
    <property type="entry name" value="Ankyrin_rpt-contain_sf"/>
</dbReference>
<dbReference type="InterPro" id="IPR027417">
    <property type="entry name" value="P-loop_NTPase"/>
</dbReference>
<gene>
    <name evidence="7" type="ORF">TWF694_005334</name>
</gene>
<name>A0AAV9WYV4_9PEZI</name>
<evidence type="ECO:0000256" key="2">
    <source>
        <dbReference type="ARBA" id="ARBA00023043"/>
    </source>
</evidence>
<dbReference type="SUPFAM" id="SSF53167">
    <property type="entry name" value="Purine and uridine phosphorylases"/>
    <property type="match status" value="1"/>
</dbReference>
<dbReference type="Pfam" id="PF24883">
    <property type="entry name" value="NPHP3_N"/>
    <property type="match status" value="1"/>
</dbReference>
<dbReference type="EMBL" id="JAVHJO010000017">
    <property type="protein sequence ID" value="KAK6525188.1"/>
    <property type="molecule type" value="Genomic_DNA"/>
</dbReference>
<feature type="repeat" description="ANK" evidence="3">
    <location>
        <begin position="878"/>
        <end position="910"/>
    </location>
</feature>
<dbReference type="InterPro" id="IPR035994">
    <property type="entry name" value="Nucleoside_phosphorylase_sf"/>
</dbReference>
<dbReference type="PROSITE" id="PS50088">
    <property type="entry name" value="ANK_REPEAT"/>
    <property type="match status" value="12"/>
</dbReference>
<protein>
    <recommendedName>
        <fullName evidence="9">Nucleoside phosphorylase domain-containing protein</fullName>
    </recommendedName>
</protein>
<dbReference type="InterPro" id="IPR000845">
    <property type="entry name" value="Nucleoside_phosphorylase_d"/>
</dbReference>
<comment type="caution">
    <text evidence="7">The sequence shown here is derived from an EMBL/GenBank/DDBJ whole genome shotgun (WGS) entry which is preliminary data.</text>
</comment>
<dbReference type="Pfam" id="PF22939">
    <property type="entry name" value="WHD_GPIID"/>
    <property type="match status" value="1"/>
</dbReference>
<dbReference type="Gene3D" id="3.40.50.1580">
    <property type="entry name" value="Nucleoside phosphorylase domain"/>
    <property type="match status" value="1"/>
</dbReference>
<evidence type="ECO:0000313" key="7">
    <source>
        <dbReference type="EMBL" id="KAK6525188.1"/>
    </source>
</evidence>
<keyword evidence="2 3" id="KW-0040">ANK repeat</keyword>
<feature type="repeat" description="ANK" evidence="3">
    <location>
        <begin position="911"/>
        <end position="943"/>
    </location>
</feature>
<dbReference type="Pfam" id="PF00023">
    <property type="entry name" value="Ank"/>
    <property type="match status" value="3"/>
</dbReference>
<evidence type="ECO:0000313" key="8">
    <source>
        <dbReference type="Proteomes" id="UP001365542"/>
    </source>
</evidence>
<dbReference type="SMART" id="SM00248">
    <property type="entry name" value="ANK"/>
    <property type="match status" value="16"/>
</dbReference>
<feature type="domain" description="Nucleoside phosphorylase" evidence="4">
    <location>
        <begin position="13"/>
        <end position="267"/>
    </location>
</feature>
<feature type="repeat" description="ANK" evidence="3">
    <location>
        <begin position="1175"/>
        <end position="1207"/>
    </location>
</feature>
<feature type="repeat" description="ANK" evidence="3">
    <location>
        <begin position="1307"/>
        <end position="1339"/>
    </location>
</feature>
<organism evidence="7 8">
    <name type="scientific">Orbilia ellipsospora</name>
    <dbReference type="NCBI Taxonomy" id="2528407"/>
    <lineage>
        <taxon>Eukaryota</taxon>
        <taxon>Fungi</taxon>
        <taxon>Dikarya</taxon>
        <taxon>Ascomycota</taxon>
        <taxon>Pezizomycotina</taxon>
        <taxon>Orbiliomycetes</taxon>
        <taxon>Orbiliales</taxon>
        <taxon>Orbiliaceae</taxon>
        <taxon>Orbilia</taxon>
    </lineage>
</organism>
<dbReference type="Pfam" id="PF12796">
    <property type="entry name" value="Ank_2"/>
    <property type="match status" value="5"/>
</dbReference>
<dbReference type="InterPro" id="IPR054471">
    <property type="entry name" value="GPIID_WHD"/>
</dbReference>
<keyword evidence="8" id="KW-1185">Reference proteome</keyword>
<feature type="repeat" description="ANK" evidence="3">
    <location>
        <begin position="1014"/>
        <end position="1046"/>
    </location>
</feature>
<feature type="domain" description="GPI inositol-deacylase winged helix" evidence="5">
    <location>
        <begin position="612"/>
        <end position="685"/>
    </location>
</feature>
<dbReference type="PROSITE" id="PS50297">
    <property type="entry name" value="ANK_REP_REGION"/>
    <property type="match status" value="10"/>
</dbReference>
<dbReference type="PANTHER" id="PTHR24198">
    <property type="entry name" value="ANKYRIN REPEAT AND PROTEIN KINASE DOMAIN-CONTAINING PROTEIN"/>
    <property type="match status" value="1"/>
</dbReference>
<sequence>MSTSSKARREYTIGWICALPKEQTAATSMLDERHPDIVAKSPNDANTYSLGSIGLHNVVITCLPLQCYGTNQTARAAAQMLSTFPSINIILVVGIGAGIPSKVKLGDVVVSTEWVQWDFGKTNKHGVFELTDKRCRPPDGLLSAMSTLQTEHSMQNKTKIPEYLNDLRTNHPHLASQYTSIGNPEEMRVHYGLIASGNQVVKDQNLRDEINSRLNDQVFCIEMEAAGLVGFPAVVVRGICDYADSNKNDDWQEYAAAVAAACAKELLSCLNASAAMEIRIGKEDLDRVIDEIAVLKESLTLNEDLKVLDWITTIDDSLQHNDFFNRRAKGTGQQFLNSPEYQSWLNTAKGILFCQGIPGAGKTILTSVVIDYLIDRYLYNPTVGIAYIYFNSKGSAQLRIDDLLSSLLRQLARTQTSLPKSVRALYRTYRNIRPSRTDIMKTLHAICASYSRVFIIVDALDEYKYEKCSEFLEKLFELYKHGSINIFATSRPIPRIRDIFRENKADRTELEILATDEDIKAYLDKRISQSGSNTVKHSREKIKNEISKRAQGMFLLAHFHYESLKNAISITAIDSALEGFPKQGIASNSLYDAVYEDVMEKIQSYKDKESTNTAFQVLSWITCASKRLTKEELQHAITVKPFESKLNPNNIPDLGDLVSLCLGLVAVDEESDVVRLIHYTAQEYFERTKQIWFPNSHTDIATICTIYLSYDTFNSGPCANDEELLKRLESNVLYRYAASNWAYHIRKSSSDGGNSSELSPKLKGGWCTREVETNSLVVNLLLDDNLRRSCVQFNCFHEVWYINRPNRQIRDKMLWPHVAGYYGLTLAMKTLLEGNASKVHLEDSCGRTALSYAAEEGHDDFVEFLIDKGSDLEAQCQGGKTPLVYAVERGHESVVELLLDKGSNLEAQGRFKRTPLCYAAERGHGNIIELLIKRGADLKPVNGDMLARLSNANIGWVAGAARRLIEGMLGKDAGYEHLYIIMLKSAAKNGWEDIIRALRGRGVDLGMVLEGEKDNDTALSIATKNRQGDAVKVLMEAGVDVEDTRGFCGETALMHAIKCKCEGVVAALLERADVEARDINGMTPLSIAINIGEERIVKLLLEKGAKLGSESLTGALKTGQEGIVRLLVENGADLECRGGRGVHKTALWQALDAKRDGLVEFFVKNKADLEAKNMVRKTPLLHGAETGNAKLVQLLIENGADLEAKDDSGNTSIAIAITNKHDGVVKLLAENGANLEAKCCHGRAPLHWAARGGRKLVVELLLEKKLDPEIKDKSGQTALMLGAGNGHKQVVQLLINSEADFNAKDNSGHTALMLAACNGHEQIVQLLIDSKADIDAKDNYGQTALMWGADNGAKRFILHPRDIKDTTYIYDRTLFRWRVDQGHKQIVQLLIESKAEFDAKGNDGQTALMLAARDGHEETVRLLLDSGADFETKDNNGQTALSLAASRRQGKAVKLLRGLVLKERLYIPPYKKLKFSEIR</sequence>
<dbReference type="Pfam" id="PF01048">
    <property type="entry name" value="PNP_UDP_1"/>
    <property type="match status" value="1"/>
</dbReference>
<feature type="repeat" description="ANK" evidence="3">
    <location>
        <begin position="1208"/>
        <end position="1240"/>
    </location>
</feature>
<evidence type="ECO:0000259" key="6">
    <source>
        <dbReference type="Pfam" id="PF24883"/>
    </source>
</evidence>
<evidence type="ECO:0000259" key="5">
    <source>
        <dbReference type="Pfam" id="PF22939"/>
    </source>
</evidence>